<evidence type="ECO:0000256" key="1">
    <source>
        <dbReference type="SAM" id="Phobius"/>
    </source>
</evidence>
<keyword evidence="1" id="KW-1133">Transmembrane helix</keyword>
<protein>
    <recommendedName>
        <fullName evidence="4">Integral membrane protein</fullName>
    </recommendedName>
</protein>
<reference evidence="2 3" key="1">
    <citation type="submission" date="2022-12" db="EMBL/GenBank/DDBJ databases">
        <authorList>
            <person name="Ruckert C."/>
            <person name="Busche T."/>
            <person name="Kalinowski J."/>
            <person name="Wittmann C."/>
        </authorList>
    </citation>
    <scope>NUCLEOTIDE SEQUENCE [LARGE SCALE GENOMIC DNA]</scope>
    <source>
        <strain evidence="2 3">DSM 40555</strain>
    </source>
</reference>
<dbReference type="RefSeq" id="WP_159489824.1">
    <property type="nucleotide sequence ID" value="NZ_BLIP01000002.1"/>
</dbReference>
<feature type="transmembrane region" description="Helical" evidence="1">
    <location>
        <begin position="390"/>
        <end position="408"/>
    </location>
</feature>
<evidence type="ECO:0008006" key="4">
    <source>
        <dbReference type="Google" id="ProtNLM"/>
    </source>
</evidence>
<evidence type="ECO:0000313" key="2">
    <source>
        <dbReference type="EMBL" id="WAU00104.1"/>
    </source>
</evidence>
<keyword evidence="1" id="KW-0812">Transmembrane</keyword>
<proteinExistence type="predicted"/>
<organism evidence="2 3">
    <name type="scientific">Streptomyces nigrescens</name>
    <dbReference type="NCBI Taxonomy" id="1920"/>
    <lineage>
        <taxon>Bacteria</taxon>
        <taxon>Bacillati</taxon>
        <taxon>Actinomycetota</taxon>
        <taxon>Actinomycetes</taxon>
        <taxon>Kitasatosporales</taxon>
        <taxon>Streptomycetaceae</taxon>
        <taxon>Streptomyces</taxon>
    </lineage>
</organism>
<dbReference type="EMBL" id="CP114202">
    <property type="protein sequence ID" value="WAU00104.1"/>
    <property type="molecule type" value="Genomic_DNA"/>
</dbReference>
<gene>
    <name evidence="2" type="ORF">STRLI_006321</name>
</gene>
<accession>A0ABY7IML8</accession>
<keyword evidence="3" id="KW-1185">Reference proteome</keyword>
<evidence type="ECO:0000313" key="3">
    <source>
        <dbReference type="Proteomes" id="UP001210609"/>
    </source>
</evidence>
<keyword evidence="1" id="KW-0472">Membrane</keyword>
<feature type="transmembrane region" description="Helical" evidence="1">
    <location>
        <begin position="141"/>
        <end position="160"/>
    </location>
</feature>
<feature type="transmembrane region" description="Helical" evidence="1">
    <location>
        <begin position="31"/>
        <end position="48"/>
    </location>
</feature>
<feature type="transmembrane region" description="Helical" evidence="1">
    <location>
        <begin position="414"/>
        <end position="434"/>
    </location>
</feature>
<feature type="transmembrane region" description="Helical" evidence="1">
    <location>
        <begin position="209"/>
        <end position="230"/>
    </location>
</feature>
<dbReference type="Proteomes" id="UP001210609">
    <property type="component" value="Chromosome"/>
</dbReference>
<name>A0ABY7IML8_STRNI</name>
<sequence length="450" mass="50025">MNEERLGIRELVSVLVGPEAAHGLRGLAVGTFWWGVWVALVVVTYKVWRQRSLAFRHLIALAVDGVYRAPGRLPRRSSMWLYLSAMLELNTPRNNHPSEFPYALQLEREKIDKLRKSCRRLGVTLPSCGRVSRALIMRGAVNGRFASCASLSLLPAMVWASKLPRIIWNAESYLQQRAQEMGAHYSLQDAARWATDQSDEDILDLLTGWIIPGIPLGILGALLLIALLWWPFAVFWSSWRGGHVAGFTIPSVARHHRSELPRRVTEAVNACARAHVAKDFERADAIRAVSVKLEKVEREVLRAIRTSCALRSRSPLKKATRKHLHKVARRVRAAEAAVIAGEPNALPELARLLLTVAERHIMGRVLELLDEEDLQNPRVAVVAPVRDWDLLRAVAFMVLCVCGALGVSRLDLSGIAETVALGGVAVTAGVTSYGKQWLSMVERIPLGFSR</sequence>